<dbReference type="SUPFAM" id="SSF56300">
    <property type="entry name" value="Metallo-dependent phosphatases"/>
    <property type="match status" value="1"/>
</dbReference>
<keyword evidence="2" id="KW-0378">Hydrolase</keyword>
<feature type="signal peptide" evidence="5">
    <location>
        <begin position="1"/>
        <end position="27"/>
    </location>
</feature>
<keyword evidence="8" id="KW-1185">Reference proteome</keyword>
<sequence>MNRRLFLRNTTMASFAFALPQISTAFAGKLKQAVKLGLITDLHQDIMHDGYKRLSVFVGQVKKQKPDAIIQMGDFAYPKPENASVIELFNQAHEKSLHILGNHDTDAGYTKTQCLEVWGMPTPYYSANIQGIKLIILDGNEQGSPTHKGGYASYIGPDQIVWLTKELESTEDPVLILSHQPLAGTIAVDNEKEVQDLLSQHADKILLCVNGHSHIDQHLNIGNVNYLHVNSASYYWVGEKYKHAVYTEQIIEHHPYIAMTCPYEDSLFTFVTIDPKKMTVTVEGRKSSWEGESPDELGFQIPGNPQLNRYIMPEIQNRKIS</sequence>
<dbReference type="Proteomes" id="UP000664698">
    <property type="component" value="Unassembled WGS sequence"/>
</dbReference>
<keyword evidence="1" id="KW-0479">Metal-binding</keyword>
<comment type="caution">
    <text evidence="7">The sequence shown here is derived from an EMBL/GenBank/DDBJ whole genome shotgun (WGS) entry which is preliminary data.</text>
</comment>
<keyword evidence="5" id="KW-0732">Signal</keyword>
<reference evidence="7 8" key="1">
    <citation type="submission" date="2021-03" db="EMBL/GenBank/DDBJ databases">
        <title>novel species isolated from a fishpond in China.</title>
        <authorList>
            <person name="Lu H."/>
            <person name="Cai Z."/>
        </authorList>
    </citation>
    <scope>NUCLEOTIDE SEQUENCE [LARGE SCALE GENOMIC DNA]</scope>
    <source>
        <strain evidence="7 8">JCM 31546</strain>
    </source>
</reference>
<dbReference type="InterPro" id="IPR004843">
    <property type="entry name" value="Calcineurin-like_PHP"/>
</dbReference>
<protein>
    <submittedName>
        <fullName evidence="7">Metallophosphoesterase</fullName>
    </submittedName>
</protein>
<organism evidence="7 8">
    <name type="scientific">Algoriphagus aestuariicola</name>
    <dbReference type="NCBI Taxonomy" id="1852016"/>
    <lineage>
        <taxon>Bacteria</taxon>
        <taxon>Pseudomonadati</taxon>
        <taxon>Bacteroidota</taxon>
        <taxon>Cytophagia</taxon>
        <taxon>Cytophagales</taxon>
        <taxon>Cyclobacteriaceae</taxon>
        <taxon>Algoriphagus</taxon>
    </lineage>
</organism>
<dbReference type="PANTHER" id="PTHR42988">
    <property type="entry name" value="PHOSPHOHYDROLASE"/>
    <property type="match status" value="1"/>
</dbReference>
<evidence type="ECO:0000256" key="5">
    <source>
        <dbReference type="SAM" id="SignalP"/>
    </source>
</evidence>
<keyword evidence="3" id="KW-0408">Iron</keyword>
<evidence type="ECO:0000313" key="7">
    <source>
        <dbReference type="EMBL" id="MBN7803549.1"/>
    </source>
</evidence>
<dbReference type="Pfam" id="PF00149">
    <property type="entry name" value="Metallophos"/>
    <property type="match status" value="1"/>
</dbReference>
<dbReference type="PANTHER" id="PTHR42988:SF2">
    <property type="entry name" value="CYCLIC NUCLEOTIDE PHOSPHODIESTERASE CBUA0032-RELATED"/>
    <property type="match status" value="1"/>
</dbReference>
<comment type="similarity">
    <text evidence="4">Belongs to the cyclic nucleotide phosphodiesterase class-III family.</text>
</comment>
<dbReference type="RefSeq" id="WP_206571546.1">
    <property type="nucleotide sequence ID" value="NZ_JAFKCW010000006.1"/>
</dbReference>
<evidence type="ECO:0000256" key="1">
    <source>
        <dbReference type="ARBA" id="ARBA00022723"/>
    </source>
</evidence>
<dbReference type="Gene3D" id="3.60.21.10">
    <property type="match status" value="1"/>
</dbReference>
<evidence type="ECO:0000313" key="8">
    <source>
        <dbReference type="Proteomes" id="UP000664698"/>
    </source>
</evidence>
<proteinExistence type="inferred from homology"/>
<dbReference type="InterPro" id="IPR029052">
    <property type="entry name" value="Metallo-depent_PP-like"/>
</dbReference>
<dbReference type="EMBL" id="JAFKCW010000006">
    <property type="protein sequence ID" value="MBN7803549.1"/>
    <property type="molecule type" value="Genomic_DNA"/>
</dbReference>
<evidence type="ECO:0000256" key="3">
    <source>
        <dbReference type="ARBA" id="ARBA00023004"/>
    </source>
</evidence>
<accession>A0ABS3C0P5</accession>
<gene>
    <name evidence="7" type="ORF">J0A67_21955</name>
</gene>
<name>A0ABS3C0P5_9BACT</name>
<feature type="domain" description="Calcineurin-like phosphoesterase" evidence="6">
    <location>
        <begin position="35"/>
        <end position="215"/>
    </location>
</feature>
<dbReference type="InterPro" id="IPR050884">
    <property type="entry name" value="CNP_phosphodiesterase-III"/>
</dbReference>
<evidence type="ECO:0000256" key="4">
    <source>
        <dbReference type="ARBA" id="ARBA00025742"/>
    </source>
</evidence>
<evidence type="ECO:0000256" key="2">
    <source>
        <dbReference type="ARBA" id="ARBA00022801"/>
    </source>
</evidence>
<feature type="chain" id="PRO_5046857665" evidence="5">
    <location>
        <begin position="28"/>
        <end position="321"/>
    </location>
</feature>
<evidence type="ECO:0000259" key="6">
    <source>
        <dbReference type="Pfam" id="PF00149"/>
    </source>
</evidence>